<dbReference type="PANTHER" id="PTHR22855">
    <property type="entry name" value="ACETYL, PROPIONYL, PYRUVATE, AND GLUTACONYL CARBOXYLASE-RELATED"/>
    <property type="match status" value="1"/>
</dbReference>
<dbReference type="STRING" id="356660.SAMN05444336_10521"/>
<dbReference type="InterPro" id="IPR045190">
    <property type="entry name" value="MCCB/AccD1-like"/>
</dbReference>
<dbReference type="GO" id="GO:1905202">
    <property type="term" value="C:methylcrotonoyl-CoA carboxylase complex"/>
    <property type="evidence" value="ECO:0007669"/>
    <property type="project" value="TreeGrafter"/>
</dbReference>
<dbReference type="AlphaFoldDB" id="A0A1H3BGC4"/>
<name>A0A1H3BGC4_9RHOB</name>
<dbReference type="InterPro" id="IPR029045">
    <property type="entry name" value="ClpP/crotonase-like_dom_sf"/>
</dbReference>
<dbReference type="Proteomes" id="UP000199118">
    <property type="component" value="Unassembled WGS sequence"/>
</dbReference>
<accession>A0A1H3BGC4</accession>
<sequence length="368" mass="38935">MNLANPTFWQFARMSAVAPLAGIVSGRCFAGDAALAGCCDVVIATEDASLGMGGPAMIEAAGLGAVSPEAVGPISVQSPNGVVNLVVADEAEATAQARCCLACFQGDLAGWEAPEPRRLRHVIPENRLRAHDVRAVIEGLADVGSVMELRRDFGRQLATAFIRIEGKAWGVIANVPALGGGAVDAEEADKAARFLQLCDAFHVPIRSLIDTPGFMVGPQSETRATVRRFSRMFLVGASLRTPMFSVILRKAYGLGAMAMAGGSFHESSRMTLSWPTGEFGAMGLEGAARLGFRKELEAIPDPEARQARHAGIVAGMYAVGKAVNIAPYLSVDDVIDPADIRARLAAALRAMPRATLPRDARRPMIDAW</sequence>
<feature type="domain" description="CoA carboxyltransferase C-terminal" evidence="2">
    <location>
        <begin position="110"/>
        <end position="358"/>
    </location>
</feature>
<protein>
    <submittedName>
        <fullName evidence="3">Carboxyl transferase domain-containing protein</fullName>
    </submittedName>
</protein>
<gene>
    <name evidence="3" type="ORF">SAMN05444336_10521</name>
</gene>
<dbReference type="GO" id="GO:0004485">
    <property type="term" value="F:methylcrotonoyl-CoA carboxylase activity"/>
    <property type="evidence" value="ECO:0007669"/>
    <property type="project" value="TreeGrafter"/>
</dbReference>
<reference evidence="3 4" key="1">
    <citation type="submission" date="2016-10" db="EMBL/GenBank/DDBJ databases">
        <authorList>
            <person name="de Groot N.N."/>
        </authorList>
    </citation>
    <scope>NUCLEOTIDE SEQUENCE [LARGE SCALE GENOMIC DNA]</scope>
    <source>
        <strain evidence="3 4">DSM 17890</strain>
    </source>
</reference>
<proteinExistence type="predicted"/>
<dbReference type="Gene3D" id="3.90.226.10">
    <property type="entry name" value="2-enoyl-CoA Hydratase, Chain A, domain 1"/>
    <property type="match status" value="2"/>
</dbReference>
<organism evidence="3 4">
    <name type="scientific">Albimonas donghaensis</name>
    <dbReference type="NCBI Taxonomy" id="356660"/>
    <lineage>
        <taxon>Bacteria</taxon>
        <taxon>Pseudomonadati</taxon>
        <taxon>Pseudomonadota</taxon>
        <taxon>Alphaproteobacteria</taxon>
        <taxon>Rhodobacterales</taxon>
        <taxon>Paracoccaceae</taxon>
        <taxon>Albimonas</taxon>
    </lineage>
</organism>
<dbReference type="GO" id="GO:0006552">
    <property type="term" value="P:L-leucine catabolic process"/>
    <property type="evidence" value="ECO:0007669"/>
    <property type="project" value="TreeGrafter"/>
</dbReference>
<evidence type="ECO:0000259" key="2">
    <source>
        <dbReference type="PROSITE" id="PS50989"/>
    </source>
</evidence>
<dbReference type="SUPFAM" id="SSF52096">
    <property type="entry name" value="ClpP/crotonase"/>
    <property type="match status" value="2"/>
</dbReference>
<evidence type="ECO:0000256" key="1">
    <source>
        <dbReference type="SAM" id="SignalP"/>
    </source>
</evidence>
<evidence type="ECO:0000313" key="4">
    <source>
        <dbReference type="Proteomes" id="UP000199118"/>
    </source>
</evidence>
<dbReference type="GO" id="GO:0016740">
    <property type="term" value="F:transferase activity"/>
    <property type="evidence" value="ECO:0007669"/>
    <property type="project" value="UniProtKB-KW"/>
</dbReference>
<dbReference type="InterPro" id="IPR011763">
    <property type="entry name" value="COA_CT_C"/>
</dbReference>
<dbReference type="Pfam" id="PF01039">
    <property type="entry name" value="Carboxyl_trans"/>
    <property type="match status" value="1"/>
</dbReference>
<dbReference type="PANTHER" id="PTHR22855:SF13">
    <property type="entry name" value="METHYLCROTONOYL-COA CARBOXYLASE BETA CHAIN, MITOCHONDRIAL"/>
    <property type="match status" value="1"/>
</dbReference>
<keyword evidence="1" id="KW-0732">Signal</keyword>
<dbReference type="EMBL" id="FNMZ01000005">
    <property type="protein sequence ID" value="SDX41040.1"/>
    <property type="molecule type" value="Genomic_DNA"/>
</dbReference>
<keyword evidence="4" id="KW-1185">Reference proteome</keyword>
<feature type="chain" id="PRO_5011569877" evidence="1">
    <location>
        <begin position="31"/>
        <end position="368"/>
    </location>
</feature>
<keyword evidence="3" id="KW-0808">Transferase</keyword>
<dbReference type="RefSeq" id="WP_218133429.1">
    <property type="nucleotide sequence ID" value="NZ_FNMZ01000005.1"/>
</dbReference>
<evidence type="ECO:0000313" key="3">
    <source>
        <dbReference type="EMBL" id="SDX41040.1"/>
    </source>
</evidence>
<dbReference type="PROSITE" id="PS50989">
    <property type="entry name" value="COA_CT_CTER"/>
    <property type="match status" value="1"/>
</dbReference>
<feature type="signal peptide" evidence="1">
    <location>
        <begin position="1"/>
        <end position="30"/>
    </location>
</feature>
<dbReference type="InterPro" id="IPR034733">
    <property type="entry name" value="AcCoA_carboxyl_beta"/>
</dbReference>